<proteinExistence type="predicted"/>
<sequence length="607" mass="66650">MCIDLGYNRLDGAEQASYPNANPPLTDWVERESARRLWWAIFRVENYAAVSIFVAPSIQAEYCDVNLPCDQLEWKRDRSDPDSARKRQKPNPVHNYVSYHSQLSLLFSKVAWLVTHTRSPSVEALNEFHELNMVLRHWYDSLPSEVRLDSSADVDDESRLSPFEYYYIVLLHLYYYAAIIQLNRGVLEFTDDKALIEASQEKCTSAAVNMTNILRATRDIPPDNRDVNWYLAVFKAAIVHCYRLLCKDPAEVARAQHDLALHRQQLRQGARLWRTCYKLLNNIDDMEQMVRMLPTYLPVSDIVWVRKIFKYGRNFLINQQFSDLINGIVCRGDGGDTSTSSAAAAAAPPPSHQSQKGEDTGASLMLRITAASTNRDVMNTVAVPQHQGPASERYSTSSPEYNSGGGGGGGGRDGSGGSGRQLTQIYSPQGLPVTAASLHNQQPLQAPITAPFAPIPQYPTVPPPPLSTSLTDTSDTQQQAFTPDINSNNLVIDNDMAETLINYLYMLSNSGNGVSPSGATMTSATTTTGSRDNNPGGSSINTGMASPFSYTKSTAIPTSDLRSTTFASNLSSIASPSTIFSPSNPMITAASSRVVYSKQASASQDTS</sequence>
<comment type="caution">
    <text evidence="1">The sequence shown here is derived from an EMBL/GenBank/DDBJ whole genome shotgun (WGS) entry which is preliminary data.</text>
</comment>
<keyword evidence="2" id="KW-1185">Reference proteome</keyword>
<evidence type="ECO:0000313" key="2">
    <source>
        <dbReference type="Proteomes" id="UP001145114"/>
    </source>
</evidence>
<organism evidence="1 2">
    <name type="scientific">Spiromyces aspiralis</name>
    <dbReference type="NCBI Taxonomy" id="68401"/>
    <lineage>
        <taxon>Eukaryota</taxon>
        <taxon>Fungi</taxon>
        <taxon>Fungi incertae sedis</taxon>
        <taxon>Zoopagomycota</taxon>
        <taxon>Kickxellomycotina</taxon>
        <taxon>Kickxellomycetes</taxon>
        <taxon>Kickxellales</taxon>
        <taxon>Kickxellaceae</taxon>
        <taxon>Spiromyces</taxon>
    </lineage>
</organism>
<evidence type="ECO:0000313" key="1">
    <source>
        <dbReference type="EMBL" id="KAJ1675501.1"/>
    </source>
</evidence>
<gene>
    <name evidence="1" type="ORF">EV182_001146</name>
</gene>
<protein>
    <submittedName>
        <fullName evidence="1">Uncharacterized protein</fullName>
    </submittedName>
</protein>
<reference evidence="1" key="1">
    <citation type="submission" date="2022-06" db="EMBL/GenBank/DDBJ databases">
        <title>Phylogenomic reconstructions and comparative analyses of Kickxellomycotina fungi.</title>
        <authorList>
            <person name="Reynolds N.K."/>
            <person name="Stajich J.E."/>
            <person name="Barry K."/>
            <person name="Grigoriev I.V."/>
            <person name="Crous P."/>
            <person name="Smith M.E."/>
        </authorList>
    </citation>
    <scope>NUCLEOTIDE SEQUENCE</scope>
    <source>
        <strain evidence="1">RSA 2271</strain>
    </source>
</reference>
<dbReference type="EMBL" id="JAMZIH010005278">
    <property type="protein sequence ID" value="KAJ1675501.1"/>
    <property type="molecule type" value="Genomic_DNA"/>
</dbReference>
<accession>A0ACC1HGN1</accession>
<dbReference type="Proteomes" id="UP001145114">
    <property type="component" value="Unassembled WGS sequence"/>
</dbReference>
<name>A0ACC1HGN1_9FUNG</name>